<feature type="transmembrane region" description="Helical" evidence="8">
    <location>
        <begin position="603"/>
        <end position="622"/>
    </location>
</feature>
<feature type="transmembrane region" description="Helical" evidence="8">
    <location>
        <begin position="673"/>
        <end position="700"/>
    </location>
</feature>
<evidence type="ECO:0000259" key="9">
    <source>
        <dbReference type="PROSITE" id="PS50156"/>
    </source>
</evidence>
<protein>
    <submittedName>
        <fullName evidence="10">MMPL family transporter</fullName>
    </submittedName>
</protein>
<feature type="transmembrane region" description="Helical" evidence="8">
    <location>
        <begin position="12"/>
        <end position="35"/>
    </location>
</feature>
<feature type="transmembrane region" description="Helical" evidence="8">
    <location>
        <begin position="543"/>
        <end position="561"/>
    </location>
</feature>
<dbReference type="GO" id="GO:0005886">
    <property type="term" value="C:plasma membrane"/>
    <property type="evidence" value="ECO:0007669"/>
    <property type="project" value="UniProtKB-SubCell"/>
</dbReference>
<dbReference type="EMBL" id="CP065989">
    <property type="protein sequence ID" value="QQB15470.1"/>
    <property type="molecule type" value="Genomic_DNA"/>
</dbReference>
<dbReference type="InterPro" id="IPR050545">
    <property type="entry name" value="Mycobact_MmpL"/>
</dbReference>
<evidence type="ECO:0000256" key="5">
    <source>
        <dbReference type="ARBA" id="ARBA00022989"/>
    </source>
</evidence>
<reference evidence="10 11" key="1">
    <citation type="submission" date="2020-12" db="EMBL/GenBank/DDBJ databases">
        <title>FDA dAtabase for Regulatory Grade micrObial Sequences (FDA-ARGOS): Supporting development and validation of Infectious Disease Dx tests.</title>
        <authorList>
            <person name="Sproer C."/>
            <person name="Gronow S."/>
            <person name="Severitt S."/>
            <person name="Schroder I."/>
            <person name="Tallon L."/>
            <person name="Sadzewicz L."/>
            <person name="Zhao X."/>
            <person name="Boylan J."/>
            <person name="Ott S."/>
            <person name="Bowen H."/>
            <person name="Vavikolanu K."/>
            <person name="Mehta A."/>
            <person name="Aluvathingal J."/>
            <person name="Nadendla S."/>
            <person name="Lowell S."/>
            <person name="Myers T."/>
            <person name="Yan Y."/>
            <person name="Sichtig H."/>
        </authorList>
    </citation>
    <scope>NUCLEOTIDE SEQUENCE [LARGE SCALE GENOMIC DNA]</scope>
    <source>
        <strain evidence="10 11">FDAARGOS_990</strain>
    </source>
</reference>
<proteinExistence type="inferred from homology"/>
<dbReference type="Proteomes" id="UP000595374">
    <property type="component" value="Chromosome"/>
</dbReference>
<evidence type="ECO:0000313" key="10">
    <source>
        <dbReference type="EMBL" id="QQB15470.1"/>
    </source>
</evidence>
<feature type="compositionally biased region" description="Polar residues" evidence="7">
    <location>
        <begin position="734"/>
        <end position="744"/>
    </location>
</feature>
<dbReference type="InterPro" id="IPR000731">
    <property type="entry name" value="SSD"/>
</dbReference>
<feature type="transmembrane region" description="Helical" evidence="8">
    <location>
        <begin position="231"/>
        <end position="254"/>
    </location>
</feature>
<dbReference type="RefSeq" id="WP_198500457.1">
    <property type="nucleotide sequence ID" value="NZ_CP065989.1"/>
</dbReference>
<keyword evidence="5 8" id="KW-1133">Transmembrane helix</keyword>
<keyword evidence="6 8" id="KW-0472">Membrane</keyword>
<comment type="subcellular location">
    <subcellularLocation>
        <location evidence="1">Cell membrane</location>
        <topology evidence="1">Multi-pass membrane protein</topology>
    </subcellularLocation>
</comment>
<dbReference type="InterPro" id="IPR004869">
    <property type="entry name" value="MMPL_dom"/>
</dbReference>
<feature type="region of interest" description="Disordered" evidence="7">
    <location>
        <begin position="717"/>
        <end position="744"/>
    </location>
</feature>
<dbReference type="PANTHER" id="PTHR33406:SF6">
    <property type="entry name" value="MEMBRANE PROTEIN YDGH-RELATED"/>
    <property type="match status" value="1"/>
</dbReference>
<evidence type="ECO:0000256" key="2">
    <source>
        <dbReference type="ARBA" id="ARBA00010157"/>
    </source>
</evidence>
<feature type="domain" description="SSD" evidence="9">
    <location>
        <begin position="570"/>
        <end position="698"/>
    </location>
</feature>
<feature type="transmembrane region" description="Helical" evidence="8">
    <location>
        <begin position="372"/>
        <end position="390"/>
    </location>
</feature>
<dbReference type="PROSITE" id="PS50156">
    <property type="entry name" value="SSD"/>
    <property type="match status" value="1"/>
</dbReference>
<feature type="transmembrane region" description="Helical" evidence="8">
    <location>
        <begin position="643"/>
        <end position="667"/>
    </location>
</feature>
<feature type="transmembrane region" description="Helical" evidence="8">
    <location>
        <begin position="199"/>
        <end position="219"/>
    </location>
</feature>
<evidence type="ECO:0000313" key="11">
    <source>
        <dbReference type="Proteomes" id="UP000595374"/>
    </source>
</evidence>
<evidence type="ECO:0000256" key="6">
    <source>
        <dbReference type="ARBA" id="ARBA00023136"/>
    </source>
</evidence>
<keyword evidence="4 8" id="KW-0812">Transmembrane</keyword>
<dbReference type="AlphaFoldDB" id="A0A7T4DJH8"/>
<organism evidence="10 11">
    <name type="scientific">Brevibacterium casei</name>
    <dbReference type="NCBI Taxonomy" id="33889"/>
    <lineage>
        <taxon>Bacteria</taxon>
        <taxon>Bacillati</taxon>
        <taxon>Actinomycetota</taxon>
        <taxon>Actinomycetes</taxon>
        <taxon>Micrococcales</taxon>
        <taxon>Brevibacteriaceae</taxon>
        <taxon>Brevibacterium</taxon>
    </lineage>
</organism>
<keyword evidence="3" id="KW-1003">Cell membrane</keyword>
<feature type="transmembrane region" description="Helical" evidence="8">
    <location>
        <begin position="568"/>
        <end position="591"/>
    </location>
</feature>
<name>A0A7T4DJH8_9MICO</name>
<dbReference type="SUPFAM" id="SSF82866">
    <property type="entry name" value="Multidrug efflux transporter AcrB transmembrane domain"/>
    <property type="match status" value="2"/>
</dbReference>
<dbReference type="Gene3D" id="1.20.1640.10">
    <property type="entry name" value="Multidrug efflux transporter AcrB transmembrane domain"/>
    <property type="match status" value="2"/>
</dbReference>
<evidence type="ECO:0000256" key="3">
    <source>
        <dbReference type="ARBA" id="ARBA00022475"/>
    </source>
</evidence>
<feature type="transmembrane region" description="Helical" evidence="8">
    <location>
        <begin position="174"/>
        <end position="192"/>
    </location>
</feature>
<accession>A0A7T4DJH8</accession>
<evidence type="ECO:0000256" key="7">
    <source>
        <dbReference type="SAM" id="MobiDB-lite"/>
    </source>
</evidence>
<dbReference type="Pfam" id="PF03176">
    <property type="entry name" value="MMPL"/>
    <property type="match status" value="2"/>
</dbReference>
<gene>
    <name evidence="10" type="ORF">I6H47_05895</name>
</gene>
<evidence type="ECO:0000256" key="4">
    <source>
        <dbReference type="ARBA" id="ARBA00022692"/>
    </source>
</evidence>
<sequence length="744" mass="77419">MFEPAARPPRALRILIPTVLILIWLAVFGVGGMSFGDISDVASDERSSFLPDSAESTRVQAEITTFTGSDAIPAIVIAERTGGLTDDDLTALERLGERAENVIDGASTSPVIPADDGDAAQLVVAVPADAEIGDAVTALEAESADILPDDLGVWVSGPAGFTADLQEAFGGIDGILLLVALAVVFVILIIVYRSPLLPILVLLSSMTALCAAVLINVALARADLVTLNGQVQGILFILVIGAATDYSLLCIARYREELSDNRLPFHAAVRAVRGVCEPIAASGGTVIVGLLCLLLSDLGSNSALGPVAAVGIVCAVLTSLTFLPALLIAAGRVAFWPRAPKFGSAHPILTGAEATGIWARMGRTVAGAPKRMAAGVTVVLILGCGGLLLLDAQGVPQNEFVLGSSQARDGQEVIDRHFSGGSGTPAYVLAEADERAEVAAAIAGTEGVDSLALVAQDSPAGTIPVDETGEVSAEGPRGSDAAEPTEIDGQLMFSVTLSDPADSLEAEQTIRDMREGLESSDALVGGSTAVDLDTNDTSVRDRAVIIPIVLVVITIMLALLLRSLVAPVVLLATTVLSFGTALGLSAVIFQFIGQPQSDPSVPLYAFVFLVALGIDYTIFLMTRVREESLEHGTRQGTLRGLSVTGGVITSAGVVLAATFAALIVIPIQFLLQLAIIVSLGVLLDALIVRTLLVPALAIWIGDCIWWPSRLAGRFHRGRPSDTDDPSFSPRRVSQRSATRLLTQH</sequence>
<feature type="transmembrane region" description="Helical" evidence="8">
    <location>
        <begin position="308"/>
        <end position="331"/>
    </location>
</feature>
<feature type="region of interest" description="Disordered" evidence="7">
    <location>
        <begin position="461"/>
        <end position="484"/>
    </location>
</feature>
<evidence type="ECO:0000256" key="8">
    <source>
        <dbReference type="SAM" id="Phobius"/>
    </source>
</evidence>
<dbReference type="PANTHER" id="PTHR33406">
    <property type="entry name" value="MEMBRANE PROTEIN MJ1562-RELATED"/>
    <property type="match status" value="1"/>
</dbReference>
<feature type="transmembrane region" description="Helical" evidence="8">
    <location>
        <begin position="275"/>
        <end position="296"/>
    </location>
</feature>
<comment type="similarity">
    <text evidence="2">Belongs to the resistance-nodulation-cell division (RND) (TC 2.A.6) family. MmpL subfamily.</text>
</comment>
<evidence type="ECO:0000256" key="1">
    <source>
        <dbReference type="ARBA" id="ARBA00004651"/>
    </source>
</evidence>